<evidence type="ECO:0008006" key="4">
    <source>
        <dbReference type="Google" id="ProtNLM"/>
    </source>
</evidence>
<dbReference type="InterPro" id="IPR016024">
    <property type="entry name" value="ARM-type_fold"/>
</dbReference>
<accession>A0A507BGI9</accession>
<dbReference type="SUPFAM" id="SSF48371">
    <property type="entry name" value="ARM repeat"/>
    <property type="match status" value="1"/>
</dbReference>
<sequence length="984" mass="108521">MAREAPEATIFSATYSPPPGHGHSMAADVVSLFHDDDKPALCDRTLFREKGPSNTTTTSGLDSAERPPQSRASCTISRLLKGKEREWAAVSKRSRPLTLLELPVDVLRLVVKEVRLDSPTLHFTAPSQTSLTSIDANVFWVQVTHTNDLTALALTNSTLYNLAVPQIYARFDIVWPDTQTTAPEGKSVDALTYGLSTLCLGSTFAKTTYRLRKQGLLDRFGRGDVREPKYGGADYAKYTRKFSLGNGPPDWVAEYLITKESGKMLGTLVAMAVAKMANLEAFMWDMPTGVLSDIFMSLASLPDLHPNGECKLDRLWIRWHDNNELNIPSSSTTNLVTTVQQQAVVPLGSTLTPIGILLPSNASHPKPRAKIPYSESHVEFPTFSVVPPVSSLTVLDVDELSYLDEMSILIERSKDRLKELRIGVSAKAMHKDFVQTWDGADLEQIDHDARWPGESTIGERRLGGVLGVLVGRIYDIRRKVNTKPRGTVAADSEAPPSGTHAHEQTHGSDDGASDGMTDNVDGHVSMQRTALDNPENQTSRQSVDLKQLKTPNSTLRRTSEDAAETTGRRRLEGKLRLETLEMERINLSIQVCCKALDWTTLTNLTILDCSQHENLWKLLRRHFAPTPMSGGYGISTSPAKHNPNAPMHYHMALKRIHVDVTSPSLITFIKETLAPNSLEVLFLQDRRRAPGPPPVRIEAIFKGALKRHRGSLQKLLLDSSTRPNASNAAVPENTRWKQWALSTRVLLYITSGRMTSLRELSVSLYYRDWHTFLQRLPNIPQLRSLHIPHMAEHPVGTSDPRDLGLQISNIITLRPEIQLCYVGILSKCFEILESSGKDAQSGAVGLDGNGGGGGGAHSHGDDGNSMVEIIEGTDAEETSEDDDDDDDDDEEEEDDDDDDVATDSDTEDANAPATGLSAADPGVMEDLGHSGDSDAAESEEDDEDDDDNDSFVEADRLARPKLRLREILFYDDKVAIFKARHGRL</sequence>
<organism evidence="2 3">
    <name type="scientific">Thyridium curvatum</name>
    <dbReference type="NCBI Taxonomy" id="1093900"/>
    <lineage>
        <taxon>Eukaryota</taxon>
        <taxon>Fungi</taxon>
        <taxon>Dikarya</taxon>
        <taxon>Ascomycota</taxon>
        <taxon>Pezizomycotina</taxon>
        <taxon>Sordariomycetes</taxon>
        <taxon>Sordariomycetidae</taxon>
        <taxon>Thyridiales</taxon>
        <taxon>Thyridiaceae</taxon>
        <taxon>Thyridium</taxon>
    </lineage>
</organism>
<dbReference type="RefSeq" id="XP_030997371.1">
    <property type="nucleotide sequence ID" value="XM_031138760.1"/>
</dbReference>
<dbReference type="AlphaFoldDB" id="A0A507BGI9"/>
<evidence type="ECO:0000256" key="1">
    <source>
        <dbReference type="SAM" id="MobiDB-lite"/>
    </source>
</evidence>
<dbReference type="OrthoDB" id="3199516at2759"/>
<feature type="region of interest" description="Disordered" evidence="1">
    <location>
        <begin position="839"/>
        <end position="953"/>
    </location>
</feature>
<proteinExistence type="predicted"/>
<dbReference type="Proteomes" id="UP000319257">
    <property type="component" value="Unassembled WGS sequence"/>
</dbReference>
<feature type="region of interest" description="Disordered" evidence="1">
    <location>
        <begin position="483"/>
        <end position="568"/>
    </location>
</feature>
<feature type="compositionally biased region" description="Acidic residues" evidence="1">
    <location>
        <begin position="871"/>
        <end position="908"/>
    </location>
</feature>
<reference evidence="2 3" key="1">
    <citation type="submission" date="2019-06" db="EMBL/GenBank/DDBJ databases">
        <title>Draft genome sequence of the filamentous fungus Phialemoniopsis curvata isolated from diesel fuel.</title>
        <authorList>
            <person name="Varaljay V.A."/>
            <person name="Lyon W.J."/>
            <person name="Crouch A.L."/>
            <person name="Drake C.E."/>
            <person name="Hollomon J.M."/>
            <person name="Nadeau L.J."/>
            <person name="Nunn H.S."/>
            <person name="Stevenson B.S."/>
            <person name="Bojanowski C.L."/>
            <person name="Crookes-Goodson W.J."/>
        </authorList>
    </citation>
    <scope>NUCLEOTIDE SEQUENCE [LARGE SCALE GENOMIC DNA]</scope>
    <source>
        <strain evidence="2 3">D216</strain>
    </source>
</reference>
<evidence type="ECO:0000313" key="2">
    <source>
        <dbReference type="EMBL" id="TPX15660.1"/>
    </source>
</evidence>
<dbReference type="InParanoid" id="A0A507BGI9"/>
<keyword evidence="3" id="KW-1185">Reference proteome</keyword>
<name>A0A507BGI9_9PEZI</name>
<feature type="region of interest" description="Disordered" evidence="1">
    <location>
        <begin position="48"/>
        <end position="72"/>
    </location>
</feature>
<feature type="compositionally biased region" description="Polar residues" evidence="1">
    <location>
        <begin position="526"/>
        <end position="556"/>
    </location>
</feature>
<feature type="compositionally biased region" description="Polar residues" evidence="1">
    <location>
        <begin position="52"/>
        <end position="61"/>
    </location>
</feature>
<evidence type="ECO:0000313" key="3">
    <source>
        <dbReference type="Proteomes" id="UP000319257"/>
    </source>
</evidence>
<feature type="compositionally biased region" description="Acidic residues" evidence="1">
    <location>
        <begin position="934"/>
        <end position="952"/>
    </location>
</feature>
<dbReference type="EMBL" id="SKBQ01000020">
    <property type="protein sequence ID" value="TPX15660.1"/>
    <property type="molecule type" value="Genomic_DNA"/>
</dbReference>
<feature type="compositionally biased region" description="Basic and acidic residues" evidence="1">
    <location>
        <begin position="500"/>
        <end position="509"/>
    </location>
</feature>
<protein>
    <recommendedName>
        <fullName evidence="4">F-box domain-containing protein</fullName>
    </recommendedName>
</protein>
<feature type="compositionally biased region" description="Gly residues" evidence="1">
    <location>
        <begin position="845"/>
        <end position="857"/>
    </location>
</feature>
<dbReference type="STRING" id="1093900.A0A507BGI9"/>
<dbReference type="GeneID" id="41971805"/>
<gene>
    <name evidence="2" type="ORF">E0L32_004358</name>
</gene>
<comment type="caution">
    <text evidence="2">The sequence shown here is derived from an EMBL/GenBank/DDBJ whole genome shotgun (WGS) entry which is preliminary data.</text>
</comment>